<keyword evidence="1" id="KW-1133">Transmembrane helix</keyword>
<comment type="caution">
    <text evidence="2">The sequence shown here is derived from an EMBL/GenBank/DDBJ whole genome shotgun (WGS) entry which is preliminary data.</text>
</comment>
<organism evidence="2 3">
    <name type="scientific">Paenibacillus dokdonensis</name>
    <dbReference type="NCBI Taxonomy" id="2567944"/>
    <lineage>
        <taxon>Bacteria</taxon>
        <taxon>Bacillati</taxon>
        <taxon>Bacillota</taxon>
        <taxon>Bacilli</taxon>
        <taxon>Bacillales</taxon>
        <taxon>Paenibacillaceae</taxon>
        <taxon>Paenibacillus</taxon>
    </lineage>
</organism>
<keyword evidence="3" id="KW-1185">Reference proteome</keyword>
<reference evidence="2 3" key="1">
    <citation type="submission" date="2023-03" db="EMBL/GenBank/DDBJ databases">
        <title>Bacillus Genome Sequencing.</title>
        <authorList>
            <person name="Dunlap C."/>
        </authorList>
    </citation>
    <scope>NUCLEOTIDE SEQUENCE [LARGE SCALE GENOMIC DNA]</scope>
    <source>
        <strain evidence="2 3">BD-525</strain>
    </source>
</reference>
<evidence type="ECO:0000313" key="2">
    <source>
        <dbReference type="EMBL" id="MEC0238851.1"/>
    </source>
</evidence>
<feature type="transmembrane region" description="Helical" evidence="1">
    <location>
        <begin position="12"/>
        <end position="31"/>
    </location>
</feature>
<gene>
    <name evidence="2" type="ORF">P4H66_03065</name>
</gene>
<proteinExistence type="predicted"/>
<protein>
    <submittedName>
        <fullName evidence="2">Uncharacterized protein</fullName>
    </submittedName>
</protein>
<dbReference type="RefSeq" id="WP_326085654.1">
    <property type="nucleotide sequence ID" value="NZ_JARLKZ010000002.1"/>
</dbReference>
<accession>A0ABU6GGJ4</accession>
<evidence type="ECO:0000313" key="3">
    <source>
        <dbReference type="Proteomes" id="UP001344632"/>
    </source>
</evidence>
<evidence type="ECO:0000256" key="1">
    <source>
        <dbReference type="SAM" id="Phobius"/>
    </source>
</evidence>
<sequence>MKTATENTSEGGFFIGFLEILPVDFAIELLFGYTRYINKREIEIKEAIE</sequence>
<keyword evidence="1" id="KW-0812">Transmembrane</keyword>
<dbReference type="EMBL" id="JARLKZ010000002">
    <property type="protein sequence ID" value="MEC0238851.1"/>
    <property type="molecule type" value="Genomic_DNA"/>
</dbReference>
<dbReference type="Proteomes" id="UP001344632">
    <property type="component" value="Unassembled WGS sequence"/>
</dbReference>
<name>A0ABU6GGJ4_9BACL</name>
<keyword evidence="1" id="KW-0472">Membrane</keyword>